<accession>A0A5B7DS22</accession>
<feature type="chain" id="PRO_5022936504" description="Secreted protein" evidence="1">
    <location>
        <begin position="34"/>
        <end position="192"/>
    </location>
</feature>
<dbReference type="EMBL" id="VSRR010001271">
    <property type="protein sequence ID" value="MPC23957.1"/>
    <property type="molecule type" value="Genomic_DNA"/>
</dbReference>
<organism evidence="2 3">
    <name type="scientific">Portunus trituberculatus</name>
    <name type="common">Swimming crab</name>
    <name type="synonym">Neptunus trituberculatus</name>
    <dbReference type="NCBI Taxonomy" id="210409"/>
    <lineage>
        <taxon>Eukaryota</taxon>
        <taxon>Metazoa</taxon>
        <taxon>Ecdysozoa</taxon>
        <taxon>Arthropoda</taxon>
        <taxon>Crustacea</taxon>
        <taxon>Multicrustacea</taxon>
        <taxon>Malacostraca</taxon>
        <taxon>Eumalacostraca</taxon>
        <taxon>Eucarida</taxon>
        <taxon>Decapoda</taxon>
        <taxon>Pleocyemata</taxon>
        <taxon>Brachyura</taxon>
        <taxon>Eubrachyura</taxon>
        <taxon>Portunoidea</taxon>
        <taxon>Portunidae</taxon>
        <taxon>Portuninae</taxon>
        <taxon>Portunus</taxon>
    </lineage>
</organism>
<evidence type="ECO:0000313" key="3">
    <source>
        <dbReference type="Proteomes" id="UP000324222"/>
    </source>
</evidence>
<name>A0A5B7DS22_PORTR</name>
<dbReference type="Proteomes" id="UP000324222">
    <property type="component" value="Unassembled WGS sequence"/>
</dbReference>
<comment type="caution">
    <text evidence="2">The sequence shown here is derived from an EMBL/GenBank/DDBJ whole genome shotgun (WGS) entry which is preliminary data.</text>
</comment>
<keyword evidence="3" id="KW-1185">Reference proteome</keyword>
<dbReference type="OrthoDB" id="416618at2759"/>
<gene>
    <name evidence="2" type="ORF">E2C01_017026</name>
</gene>
<protein>
    <recommendedName>
        <fullName evidence="4">Secreted protein</fullName>
    </recommendedName>
</protein>
<evidence type="ECO:0000256" key="1">
    <source>
        <dbReference type="SAM" id="SignalP"/>
    </source>
</evidence>
<reference evidence="2 3" key="1">
    <citation type="submission" date="2019-05" db="EMBL/GenBank/DDBJ databases">
        <title>Another draft genome of Portunus trituberculatus and its Hox gene families provides insights of decapod evolution.</title>
        <authorList>
            <person name="Jeong J.-H."/>
            <person name="Song I."/>
            <person name="Kim S."/>
            <person name="Choi T."/>
            <person name="Kim D."/>
            <person name="Ryu S."/>
            <person name="Kim W."/>
        </authorList>
    </citation>
    <scope>NUCLEOTIDE SEQUENCE [LARGE SCALE GENOMIC DNA]</scope>
    <source>
        <tissue evidence="2">Muscle</tissue>
    </source>
</reference>
<proteinExistence type="predicted"/>
<keyword evidence="1" id="KW-0732">Signal</keyword>
<sequence>MEQNKPAGSERNTAMRPLPCLCLVVLMAVPALQEGVQEGVSPPRMSSLLVSETAVTPTPRSGVIKPIDKSLKTTSVTKKRKAKKTIHLCPNNTDVVSCYSISHHNYEFNITKSSPCVIKCSYDPRERHESLGRPWVLSSLGGGGLRCPEVWQMVYHCLGDSVNAVNTSGHLTLLDTVFFLCKRGSWPRATKD</sequence>
<dbReference type="AlphaFoldDB" id="A0A5B7DS22"/>
<feature type="signal peptide" evidence="1">
    <location>
        <begin position="1"/>
        <end position="33"/>
    </location>
</feature>
<evidence type="ECO:0008006" key="4">
    <source>
        <dbReference type="Google" id="ProtNLM"/>
    </source>
</evidence>
<evidence type="ECO:0000313" key="2">
    <source>
        <dbReference type="EMBL" id="MPC23957.1"/>
    </source>
</evidence>